<protein>
    <submittedName>
        <fullName evidence="2">HET-domain-containing protein</fullName>
    </submittedName>
</protein>
<dbReference type="PANTHER" id="PTHR33112">
    <property type="entry name" value="DOMAIN PROTEIN, PUTATIVE-RELATED"/>
    <property type="match status" value="1"/>
</dbReference>
<name>A0A9P4QKV7_9PLEO</name>
<dbReference type="InterPro" id="IPR010730">
    <property type="entry name" value="HET"/>
</dbReference>
<comment type="caution">
    <text evidence="2">The sequence shown here is derived from an EMBL/GenBank/DDBJ whole genome shotgun (WGS) entry which is preliminary data.</text>
</comment>
<reference evidence="2" key="1">
    <citation type="journal article" date="2020" name="Stud. Mycol.">
        <title>101 Dothideomycetes genomes: a test case for predicting lifestyles and emergence of pathogens.</title>
        <authorList>
            <person name="Haridas S."/>
            <person name="Albert R."/>
            <person name="Binder M."/>
            <person name="Bloem J."/>
            <person name="Labutti K."/>
            <person name="Salamov A."/>
            <person name="Andreopoulos B."/>
            <person name="Baker S."/>
            <person name="Barry K."/>
            <person name="Bills G."/>
            <person name="Bluhm B."/>
            <person name="Cannon C."/>
            <person name="Castanera R."/>
            <person name="Culley D."/>
            <person name="Daum C."/>
            <person name="Ezra D."/>
            <person name="Gonzalez J."/>
            <person name="Henrissat B."/>
            <person name="Kuo A."/>
            <person name="Liang C."/>
            <person name="Lipzen A."/>
            <person name="Lutzoni F."/>
            <person name="Magnuson J."/>
            <person name="Mondo S."/>
            <person name="Nolan M."/>
            <person name="Ohm R."/>
            <person name="Pangilinan J."/>
            <person name="Park H.-J."/>
            <person name="Ramirez L."/>
            <person name="Alfaro M."/>
            <person name="Sun H."/>
            <person name="Tritt A."/>
            <person name="Yoshinaga Y."/>
            <person name="Zwiers L.-H."/>
            <person name="Turgeon B."/>
            <person name="Goodwin S."/>
            <person name="Spatafora J."/>
            <person name="Crous P."/>
            <person name="Grigoriev I."/>
        </authorList>
    </citation>
    <scope>NUCLEOTIDE SEQUENCE</scope>
    <source>
        <strain evidence="2">CBS 125425</strain>
    </source>
</reference>
<keyword evidence="3" id="KW-1185">Reference proteome</keyword>
<feature type="non-terminal residue" evidence="2">
    <location>
        <position position="264"/>
    </location>
</feature>
<dbReference type="Proteomes" id="UP000799444">
    <property type="component" value="Unassembled WGS sequence"/>
</dbReference>
<proteinExistence type="predicted"/>
<organism evidence="2 3">
    <name type="scientific">Polyplosphaeria fusca</name>
    <dbReference type="NCBI Taxonomy" id="682080"/>
    <lineage>
        <taxon>Eukaryota</taxon>
        <taxon>Fungi</taxon>
        <taxon>Dikarya</taxon>
        <taxon>Ascomycota</taxon>
        <taxon>Pezizomycotina</taxon>
        <taxon>Dothideomycetes</taxon>
        <taxon>Pleosporomycetidae</taxon>
        <taxon>Pleosporales</taxon>
        <taxon>Tetraplosphaeriaceae</taxon>
        <taxon>Polyplosphaeria</taxon>
    </lineage>
</organism>
<accession>A0A9P4QKV7</accession>
<dbReference type="Pfam" id="PF06985">
    <property type="entry name" value="HET"/>
    <property type="match status" value="1"/>
</dbReference>
<dbReference type="OrthoDB" id="3691074at2759"/>
<evidence type="ECO:0000313" key="3">
    <source>
        <dbReference type="Proteomes" id="UP000799444"/>
    </source>
</evidence>
<evidence type="ECO:0000313" key="2">
    <source>
        <dbReference type="EMBL" id="KAF2729213.1"/>
    </source>
</evidence>
<gene>
    <name evidence="2" type="ORF">EJ04DRAFT_397245</name>
</gene>
<feature type="domain" description="Heterokaryon incompatibility" evidence="1">
    <location>
        <begin position="1"/>
        <end position="131"/>
    </location>
</feature>
<dbReference type="PANTHER" id="PTHR33112:SF16">
    <property type="entry name" value="HETEROKARYON INCOMPATIBILITY DOMAIN-CONTAINING PROTEIN"/>
    <property type="match status" value="1"/>
</dbReference>
<dbReference type="AlphaFoldDB" id="A0A9P4QKV7"/>
<dbReference type="EMBL" id="ML996252">
    <property type="protein sequence ID" value="KAF2729213.1"/>
    <property type="molecule type" value="Genomic_DNA"/>
</dbReference>
<sequence>YVALSYCWGRKGNPLQTTKKSRAPFKTGIEWSAIPKTVRDAILVARALRIEYLWIDALCITQDDGMDVAMEMQKMGLIYENAYVTIVAACANDPEEGFLRMYEEVENRAVIFHSKKHPQLLWNTRAWTLQERHLSRRVLFFGCTSLHFSSNNKLRSDSHSLEFTSKGCAFAKETDLIPAKLAYDEWYIMMAQFSARQIKFMHDRLPAIDGVAKNFGGRLSAMGRADMYLTGLWRADLARGLMWSSCGGPDDSGIYTYTAPSWSW</sequence>
<evidence type="ECO:0000259" key="1">
    <source>
        <dbReference type="Pfam" id="PF06985"/>
    </source>
</evidence>
<feature type="non-terminal residue" evidence="2">
    <location>
        <position position="1"/>
    </location>
</feature>